<dbReference type="Gene3D" id="3.10.129.10">
    <property type="entry name" value="Hotdog Thioesterase"/>
    <property type="match status" value="1"/>
</dbReference>
<sequence>MSETYALYRRLTSKSAGLGRIAFSAAYMLKVPYFRTVRPMVQSIEPHRAVVRIRRRWSTKNHIGTLHAIAVANGLEAAMGLLSEATVPDHQRWIPKGIHLDYLAKTPGDVECLAETSPEDWAQTPPFQIDVRVSARLISDGTTVVEGTIPIHVSERTRSGRTATQPA</sequence>
<dbReference type="InterPro" id="IPR027961">
    <property type="entry name" value="DUF4442"/>
</dbReference>
<protein>
    <submittedName>
        <fullName evidence="1">Hotdog fold domain-containing protein</fullName>
    </submittedName>
</protein>
<dbReference type="RefSeq" id="WP_310548784.1">
    <property type="nucleotide sequence ID" value="NZ_JAVKGR010000011.1"/>
</dbReference>
<keyword evidence="2" id="KW-1185">Reference proteome</keyword>
<reference evidence="1 2" key="1">
    <citation type="submission" date="2023-09" db="EMBL/GenBank/DDBJ databases">
        <title>Description of three actinobacteria isolated from air of manufacturing shop in a pharmaceutical factory.</title>
        <authorList>
            <person name="Zhang D.-F."/>
        </authorList>
    </citation>
    <scope>NUCLEOTIDE SEQUENCE [LARGE SCALE GENOMIC DNA]</scope>
    <source>
        <strain evidence="1 2">LY-0111</strain>
    </source>
</reference>
<accession>A0ABU2DTG3</accession>
<name>A0ABU2DTG3_9MICC</name>
<dbReference type="Pfam" id="PF14539">
    <property type="entry name" value="DUF4442"/>
    <property type="match status" value="1"/>
</dbReference>
<dbReference type="CDD" id="cd03443">
    <property type="entry name" value="PaaI_thioesterase"/>
    <property type="match status" value="1"/>
</dbReference>
<comment type="caution">
    <text evidence="1">The sequence shown here is derived from an EMBL/GenBank/DDBJ whole genome shotgun (WGS) entry which is preliminary data.</text>
</comment>
<dbReference type="Proteomes" id="UP001251870">
    <property type="component" value="Unassembled WGS sequence"/>
</dbReference>
<proteinExistence type="predicted"/>
<organism evidence="1 2">
    <name type="scientific">Nesterenkonia aerolata</name>
    <dbReference type="NCBI Taxonomy" id="3074079"/>
    <lineage>
        <taxon>Bacteria</taxon>
        <taxon>Bacillati</taxon>
        <taxon>Actinomycetota</taxon>
        <taxon>Actinomycetes</taxon>
        <taxon>Micrococcales</taxon>
        <taxon>Micrococcaceae</taxon>
        <taxon>Nesterenkonia</taxon>
    </lineage>
</organism>
<dbReference type="SUPFAM" id="SSF54637">
    <property type="entry name" value="Thioesterase/thiol ester dehydrase-isomerase"/>
    <property type="match status" value="1"/>
</dbReference>
<evidence type="ECO:0000313" key="2">
    <source>
        <dbReference type="Proteomes" id="UP001251870"/>
    </source>
</evidence>
<evidence type="ECO:0000313" key="1">
    <source>
        <dbReference type="EMBL" id="MDR8019793.1"/>
    </source>
</evidence>
<gene>
    <name evidence="1" type="ORF">RIL96_09500</name>
</gene>
<dbReference type="InterPro" id="IPR029069">
    <property type="entry name" value="HotDog_dom_sf"/>
</dbReference>
<dbReference type="EMBL" id="JAVKGR010000011">
    <property type="protein sequence ID" value="MDR8019793.1"/>
    <property type="molecule type" value="Genomic_DNA"/>
</dbReference>